<protein>
    <submittedName>
        <fullName evidence="1">GNAT family N-acetyltransferase</fullName>
    </submittedName>
</protein>
<reference evidence="1 2" key="1">
    <citation type="submission" date="2020-03" db="EMBL/GenBank/DDBJ databases">
        <title>Genome sequence of strain Massilia sp. TW-1.</title>
        <authorList>
            <person name="Chaudhary D.K."/>
        </authorList>
    </citation>
    <scope>NUCLEOTIDE SEQUENCE [LARGE SCALE GENOMIC DNA]</scope>
    <source>
        <strain evidence="1 2">TW-1</strain>
    </source>
</reference>
<comment type="caution">
    <text evidence="1">The sequence shown here is derived from an EMBL/GenBank/DDBJ whole genome shotgun (WGS) entry which is preliminary data.</text>
</comment>
<dbReference type="Gene3D" id="3.40.630.30">
    <property type="match status" value="1"/>
</dbReference>
<gene>
    <name evidence="1" type="ORF">HAV22_28490</name>
</gene>
<proteinExistence type="predicted"/>
<dbReference type="Pfam" id="PF13527">
    <property type="entry name" value="Acetyltransf_9"/>
    <property type="match status" value="1"/>
</dbReference>
<name>A0ABX0PJS6_9BURK</name>
<dbReference type="SUPFAM" id="SSF55729">
    <property type="entry name" value="Acyl-CoA N-acyltransferases (Nat)"/>
    <property type="match status" value="1"/>
</dbReference>
<dbReference type="Proteomes" id="UP000716322">
    <property type="component" value="Unassembled WGS sequence"/>
</dbReference>
<sequence length="286" mass="31325">MMQFVPIGFDQPTLAEYSALFSACFPGTDKFTPEYIAWLYVQNPDGNAFGFDAREDGVLAAHYVCIPAQARIDGRTVRVLLSLNTATHPRFQGQGLFTKLAAMTFDAAAGAGFEGVYGVANANSTPGFIRKLGFQLVRPLEALVGVGRTGAVDDSARPCAFERLWTTQALEWRCANPHNPVACRRRGDAWQFHARAFGPWIHAYAELALPADMSPATPATGGAPLSPFRLYLGLLPDDVKRKGGYASIPQRLRPSPLNLIYRSLATPGSHLDHKRINFSFLDFDAY</sequence>
<dbReference type="InterPro" id="IPR016181">
    <property type="entry name" value="Acyl_CoA_acyltransferase"/>
</dbReference>
<keyword evidence="2" id="KW-1185">Reference proteome</keyword>
<dbReference type="RefSeq" id="WP_166864432.1">
    <property type="nucleotide sequence ID" value="NZ_JAAQOM010000024.1"/>
</dbReference>
<accession>A0ABX0PJS6</accession>
<dbReference type="EMBL" id="JAAQOM010000024">
    <property type="protein sequence ID" value="NIA57571.1"/>
    <property type="molecule type" value="Genomic_DNA"/>
</dbReference>
<evidence type="ECO:0000313" key="1">
    <source>
        <dbReference type="EMBL" id="NIA57571.1"/>
    </source>
</evidence>
<evidence type="ECO:0000313" key="2">
    <source>
        <dbReference type="Proteomes" id="UP000716322"/>
    </source>
</evidence>
<organism evidence="1 2">
    <name type="scientific">Telluria antibiotica</name>
    <dbReference type="NCBI Taxonomy" id="2717319"/>
    <lineage>
        <taxon>Bacteria</taxon>
        <taxon>Pseudomonadati</taxon>
        <taxon>Pseudomonadota</taxon>
        <taxon>Betaproteobacteria</taxon>
        <taxon>Burkholderiales</taxon>
        <taxon>Oxalobacteraceae</taxon>
        <taxon>Telluria group</taxon>
        <taxon>Telluria</taxon>
    </lineage>
</organism>